<reference evidence="1" key="1">
    <citation type="submission" date="2023-10" db="EMBL/GenBank/DDBJ databases">
        <authorList>
            <person name="Rodriguez Cubillos JULIANA M."/>
            <person name="De Vega J."/>
        </authorList>
    </citation>
    <scope>NUCLEOTIDE SEQUENCE</scope>
</reference>
<gene>
    <name evidence="1" type="ORF">MILVUS5_LOCUS15030</name>
</gene>
<keyword evidence="2" id="KW-1185">Reference proteome</keyword>
<accession>A0ACB0JRQ1</accession>
<organism evidence="1 2">
    <name type="scientific">Trifolium pratense</name>
    <name type="common">Red clover</name>
    <dbReference type="NCBI Taxonomy" id="57577"/>
    <lineage>
        <taxon>Eukaryota</taxon>
        <taxon>Viridiplantae</taxon>
        <taxon>Streptophyta</taxon>
        <taxon>Embryophyta</taxon>
        <taxon>Tracheophyta</taxon>
        <taxon>Spermatophyta</taxon>
        <taxon>Magnoliopsida</taxon>
        <taxon>eudicotyledons</taxon>
        <taxon>Gunneridae</taxon>
        <taxon>Pentapetalae</taxon>
        <taxon>rosids</taxon>
        <taxon>fabids</taxon>
        <taxon>Fabales</taxon>
        <taxon>Fabaceae</taxon>
        <taxon>Papilionoideae</taxon>
        <taxon>50 kb inversion clade</taxon>
        <taxon>NPAAA clade</taxon>
        <taxon>Hologalegina</taxon>
        <taxon>IRL clade</taxon>
        <taxon>Trifolieae</taxon>
        <taxon>Trifolium</taxon>
    </lineage>
</organism>
<evidence type="ECO:0000313" key="2">
    <source>
        <dbReference type="Proteomes" id="UP001177021"/>
    </source>
</evidence>
<protein>
    <submittedName>
        <fullName evidence="1">Uncharacterized protein</fullName>
    </submittedName>
</protein>
<name>A0ACB0JRQ1_TRIPR</name>
<sequence length="800" mass="88017">MSESFTSSSFHTLLQLSQRKEDDFNMGIATPSSSYSSSIIHLKTYHNHKHSQEKLKYCSNSMSQDYQQTIFGFSSNGFERSSSQQQQQQQIHRDKVRMLQGFNSAPLVEGEQEEERGGVYETTGMLSEMFNFADPSTTAELLGTASFRNSSSSSRQQENQQQTTSENNNWYGNSRQGMQQQHQQQMSNINAAAAMHLFLMNPTQTTSSSSPPHQNSSTLHMLLPNPPSNNSLQGFPNSGNFGQFTSWGSTSSTTQEGQGHGQGQGLSLSLSSSLQAAKAEEELRMGGGGESGNFMYNNYINNIQGGGGGGGGPSSSSYPPYKLNHQQALNLQMQGGGGGTNIGGYQLLQSHQGLGSVVNVLRNSKYMKATQELLQEFCSVGRGHFIKKNKFNSNPNNNSSSNVAGGDNIPSSSSKDNPPLPLSAGDRIEHQRRKVKLLAMLDEACNLSLTLSLSLSLPLSTSSSRVKVDRRYNHYCEQMQMVVNSFDLMMGFGAAVPYTSLAQKAMSRHFRCLKDAIQVQLKQSCELLGEKEGAGGGLTKGETPRLKVLEQSLRQQRAFHQMGMMDQEAWRPQRGLPERSVNVLRAWLFEHFLHPYPSDADKHLLARQTGLSRNQVSNWFINARVRLWKPMVEEMYQQELNEAECAAEDGERNQSNNNSGNQTQTPPTSSATEPPTPTRKRSNINPQENDPSLVSINGQQSFSENQAMQSTTVNATVSEVVPPFDSDMPPQRSMAIDDVNRYGSLVAEDYETGSISADIGSSTLIRFGPTTGDVSLTLGLRHVGNVPDETNFSIRDFGSM</sequence>
<dbReference type="EMBL" id="CASHSV030000109">
    <property type="protein sequence ID" value="CAJ2646300.1"/>
    <property type="molecule type" value="Genomic_DNA"/>
</dbReference>
<evidence type="ECO:0000313" key="1">
    <source>
        <dbReference type="EMBL" id="CAJ2646300.1"/>
    </source>
</evidence>
<comment type="caution">
    <text evidence="1">The sequence shown here is derived from an EMBL/GenBank/DDBJ whole genome shotgun (WGS) entry which is preliminary data.</text>
</comment>
<proteinExistence type="predicted"/>
<dbReference type="Proteomes" id="UP001177021">
    <property type="component" value="Unassembled WGS sequence"/>
</dbReference>